<feature type="region of interest" description="Disordered" evidence="2">
    <location>
        <begin position="587"/>
        <end position="661"/>
    </location>
</feature>
<organism evidence="3 4">
    <name type="scientific">Stylonychia lemnae</name>
    <name type="common">Ciliate</name>
    <dbReference type="NCBI Taxonomy" id="5949"/>
    <lineage>
        <taxon>Eukaryota</taxon>
        <taxon>Sar</taxon>
        <taxon>Alveolata</taxon>
        <taxon>Ciliophora</taxon>
        <taxon>Intramacronucleata</taxon>
        <taxon>Spirotrichea</taxon>
        <taxon>Stichotrichia</taxon>
        <taxon>Sporadotrichida</taxon>
        <taxon>Oxytrichidae</taxon>
        <taxon>Stylonychinae</taxon>
        <taxon>Stylonychia</taxon>
    </lineage>
</organism>
<evidence type="ECO:0000313" key="4">
    <source>
        <dbReference type="Proteomes" id="UP000039865"/>
    </source>
</evidence>
<name>A0A078AE91_STYLE</name>
<evidence type="ECO:0000256" key="1">
    <source>
        <dbReference type="SAM" id="Coils"/>
    </source>
</evidence>
<proteinExistence type="predicted"/>
<protein>
    <submittedName>
        <fullName evidence="3">Uncharacterized protein</fullName>
    </submittedName>
</protein>
<accession>A0A078AE91</accession>
<feature type="region of interest" description="Disordered" evidence="2">
    <location>
        <begin position="493"/>
        <end position="512"/>
    </location>
</feature>
<feature type="compositionally biased region" description="Low complexity" evidence="2">
    <location>
        <begin position="391"/>
        <end position="402"/>
    </location>
</feature>
<feature type="coiled-coil region" evidence="1">
    <location>
        <begin position="676"/>
        <end position="749"/>
    </location>
</feature>
<feature type="compositionally biased region" description="Polar residues" evidence="2">
    <location>
        <begin position="494"/>
        <end position="512"/>
    </location>
</feature>
<dbReference type="Proteomes" id="UP000039865">
    <property type="component" value="Unassembled WGS sequence"/>
</dbReference>
<feature type="compositionally biased region" description="Polar residues" evidence="2">
    <location>
        <begin position="96"/>
        <end position="115"/>
    </location>
</feature>
<feature type="region of interest" description="Disordered" evidence="2">
    <location>
        <begin position="383"/>
        <end position="403"/>
    </location>
</feature>
<evidence type="ECO:0000256" key="2">
    <source>
        <dbReference type="SAM" id="MobiDB-lite"/>
    </source>
</evidence>
<feature type="compositionally biased region" description="Polar residues" evidence="2">
    <location>
        <begin position="587"/>
        <end position="629"/>
    </location>
</feature>
<keyword evidence="1" id="KW-0175">Coiled coil</keyword>
<dbReference type="EMBL" id="CCKQ01007815">
    <property type="protein sequence ID" value="CDW79238.1"/>
    <property type="molecule type" value="Genomic_DNA"/>
</dbReference>
<feature type="region of interest" description="Disordered" evidence="2">
    <location>
        <begin position="85"/>
        <end position="132"/>
    </location>
</feature>
<keyword evidence="4" id="KW-1185">Reference proteome</keyword>
<sequence length="753" mass="87609">MRTKEHLQNSSNLALQIYSYLETRNNTQGTEESIDRNYHSNQQENIQLNANLDLQQEESKKDMINPLDYENEEDAESECRIMIQQSSDKSIDKKAQTQANLKPKSLINSPKNQAKSQHDDLREKQTNLDQSHSAISIKIQRPSDYDPSFLNPVPDYLRASSQKLQEMPLQESELIYRSNSTAHNNFGSQNQDPNCSLNESSHTIQNLKLLKSEDTEKLLKMDKIDIIKYYEGLLDKCHEREKDALQQQYAAKETLLKQYQSAFEDLKCKNYQLENVAFTYHMTVQRLKEKELTLSQRNEDLHEQSIRVEAALRAKHEEAYQIQREKDSLTYDLRRQQEIEDQLRMELDQMQVMRDVAEKDVDDMKKKLSKLDIDMMRLQGENQRLKRDSSTYRSNNRSTNLNASTHQTIVRFDQEEDDDTIVYESINNKIDQGVSWVSQPKSTQVFNNSSFRKSLPEPSINMGYEHSFSTKPNVKQSYQEDFYQKIKRRDISNEHNPFQRPQTNSSFSPVRVNNNEDYEQKSQNTRKGAANNTIDHSSYNKIDESTYMKNKRKQESSQLQGVFNWGSNDQSSFNLRNVAEDYRKSYQPTSATTQGNKSNYQNSPYKQTFGDQDVNDFSDQQGIYSTPQKSNRRGKSCSYMGIGERDNEDFSSATKGSKGQDRSAVVNEFKKNGSNQQTLQVMSQKLNQELTQLQLEKQRLEGEYGKVRGSSTSARNNMKYKKEILENEIDQVDSRISKIRLNIRDLKSQGLII</sequence>
<feature type="coiled-coil region" evidence="1">
    <location>
        <begin position="242"/>
        <end position="304"/>
    </location>
</feature>
<dbReference type="InParanoid" id="A0A078AE91"/>
<evidence type="ECO:0000313" key="3">
    <source>
        <dbReference type="EMBL" id="CDW79238.1"/>
    </source>
</evidence>
<reference evidence="3 4" key="1">
    <citation type="submission" date="2014-06" db="EMBL/GenBank/DDBJ databases">
        <authorList>
            <person name="Swart Estienne"/>
        </authorList>
    </citation>
    <scope>NUCLEOTIDE SEQUENCE [LARGE SCALE GENOMIC DNA]</scope>
    <source>
        <strain evidence="3 4">130c</strain>
    </source>
</reference>
<feature type="compositionally biased region" description="Basic and acidic residues" evidence="2">
    <location>
        <begin position="116"/>
        <end position="126"/>
    </location>
</feature>
<feature type="region of interest" description="Disordered" evidence="2">
    <location>
        <begin position="519"/>
        <end position="542"/>
    </location>
</feature>
<dbReference type="AlphaFoldDB" id="A0A078AE91"/>
<gene>
    <name evidence="3" type="primary">Contig18619.g895</name>
    <name evidence="3" type="ORF">STYLEM_8224</name>
</gene>
<feature type="compositionally biased region" description="Polar residues" evidence="2">
    <location>
        <begin position="519"/>
        <end position="540"/>
    </location>
</feature>